<dbReference type="OrthoDB" id="9809796at2"/>
<evidence type="ECO:0000256" key="2">
    <source>
        <dbReference type="ARBA" id="ARBA00004752"/>
    </source>
</evidence>
<dbReference type="GO" id="GO:0051301">
    <property type="term" value="P:cell division"/>
    <property type="evidence" value="ECO:0007669"/>
    <property type="project" value="UniProtKB-KW"/>
</dbReference>
<dbReference type="Gene3D" id="3.90.190.20">
    <property type="entry name" value="Mur ligase, C-terminal domain"/>
    <property type="match status" value="1"/>
</dbReference>
<evidence type="ECO:0000256" key="5">
    <source>
        <dbReference type="ARBA" id="ARBA00022741"/>
    </source>
</evidence>
<proteinExistence type="inferred from homology"/>
<keyword evidence="3 7" id="KW-0963">Cytoplasm</keyword>
<sequence>MTTDPAEVAGAAGPATAASGTAVSGTAETTRALRSGRVLVAGAGVAGAGAARMLAALDCTVTVADDAGDRARTLAAQTGATPVGVTVARQSLEQFDLVVTSPGWRPDTPLLVEAADAGIPVIGDVEAAWLADRAGFFGEPRTWLAVTGTNGKTTTTAMLAAVLAEDGRSVAAVGNIGTPPGDALLADPRVDVLAAEVSSFQLHWAPGFAPDAGCVLNLADDHLDWHGSFAAYASDKARCLRGANPVLAVDEPAVLAAAGDAGATVRPHRAVTLADPTETPDPDRTGATVVTGVHGGRIVEFDRATGTVTDLAAATGISPAGPAGVSDAVAAAALARSAGVSAPAVDRALAAFTVAAHRGQVVASEGGVDWVDNSKATNPHAAVAALRGTHDVVWVAGGQLKGARVDDLVAQVAPSVKAVVLLGVDRGVLAGELASAAPGTPVTVIDDTDPVGAMDAAVAAARGYASPGDTVVLAPAAASLDMYSGMSQRGDLFARFARATGKTPAGSAEPAGSAGPSASDRPDTAPGGRDTVIGDGRDGRLGRDGRYRR</sequence>
<dbReference type="GO" id="GO:0005737">
    <property type="term" value="C:cytoplasm"/>
    <property type="evidence" value="ECO:0007669"/>
    <property type="project" value="UniProtKB-SubCell"/>
</dbReference>
<dbReference type="Proteomes" id="UP000247696">
    <property type="component" value="Chromosome"/>
</dbReference>
<dbReference type="InterPro" id="IPR004101">
    <property type="entry name" value="Mur_ligase_C"/>
</dbReference>
<dbReference type="Gene3D" id="3.40.1190.10">
    <property type="entry name" value="Mur-like, catalytic domain"/>
    <property type="match status" value="1"/>
</dbReference>
<accession>A0A2Z3YV24</accession>
<feature type="compositionally biased region" description="Basic and acidic residues" evidence="9">
    <location>
        <begin position="535"/>
        <end position="549"/>
    </location>
</feature>
<evidence type="ECO:0000256" key="1">
    <source>
        <dbReference type="ARBA" id="ARBA00004496"/>
    </source>
</evidence>
<evidence type="ECO:0000313" key="12">
    <source>
        <dbReference type="EMBL" id="AWT26434.1"/>
    </source>
</evidence>
<keyword evidence="6 7" id="KW-0067">ATP-binding</keyword>
<dbReference type="SUPFAM" id="SSF51984">
    <property type="entry name" value="MurCD N-terminal domain"/>
    <property type="match status" value="1"/>
</dbReference>
<evidence type="ECO:0000256" key="6">
    <source>
        <dbReference type="ARBA" id="ARBA00022840"/>
    </source>
</evidence>
<feature type="binding site" evidence="7">
    <location>
        <begin position="148"/>
        <end position="154"/>
    </location>
    <ligand>
        <name>ATP</name>
        <dbReference type="ChEBI" id="CHEBI:30616"/>
    </ligand>
</feature>
<dbReference type="GO" id="GO:0009252">
    <property type="term" value="P:peptidoglycan biosynthetic process"/>
    <property type="evidence" value="ECO:0007669"/>
    <property type="project" value="UniProtKB-UniRule"/>
</dbReference>
<gene>
    <name evidence="12" type="primary">murD_2</name>
    <name evidence="7" type="synonym">murD</name>
    <name evidence="12" type="ORF">Csp1_16500</name>
</gene>
<dbReference type="EMBL" id="CP024988">
    <property type="protein sequence ID" value="AWT26434.1"/>
    <property type="molecule type" value="Genomic_DNA"/>
</dbReference>
<dbReference type="InterPro" id="IPR005762">
    <property type="entry name" value="MurD"/>
</dbReference>
<dbReference type="EC" id="6.3.2.9" evidence="7 8"/>
<comment type="function">
    <text evidence="7 8">Cell wall formation. Catalyzes the addition of glutamate to the nucleotide precursor UDP-N-acetylmuramoyl-L-alanine (UMA).</text>
</comment>
<dbReference type="NCBIfam" id="TIGR01087">
    <property type="entry name" value="murD"/>
    <property type="match status" value="1"/>
</dbReference>
<protein>
    <recommendedName>
        <fullName evidence="7 8">UDP-N-acetylmuramoylalanine--D-glutamate ligase</fullName>
        <ecNumber evidence="7 8">6.3.2.9</ecNumber>
    </recommendedName>
    <alternativeName>
        <fullName evidence="7">D-glutamic acid-adding enzyme</fullName>
    </alternativeName>
    <alternativeName>
        <fullName evidence="7">UDP-N-acetylmuramoyl-L-alanyl-D-glutamate synthetase</fullName>
    </alternativeName>
</protein>
<dbReference type="InterPro" id="IPR036615">
    <property type="entry name" value="Mur_ligase_C_dom_sf"/>
</dbReference>
<feature type="domain" description="Mur ligase central" evidence="11">
    <location>
        <begin position="146"/>
        <end position="249"/>
    </location>
</feature>
<dbReference type="PANTHER" id="PTHR43692">
    <property type="entry name" value="UDP-N-ACETYLMURAMOYLALANINE--D-GLUTAMATE LIGASE"/>
    <property type="match status" value="1"/>
</dbReference>
<dbReference type="InterPro" id="IPR013221">
    <property type="entry name" value="Mur_ligase_cen"/>
</dbReference>
<keyword evidence="4 7" id="KW-0436">Ligase</keyword>
<dbReference type="GO" id="GO:0005524">
    <property type="term" value="F:ATP binding"/>
    <property type="evidence" value="ECO:0007669"/>
    <property type="project" value="UniProtKB-UniRule"/>
</dbReference>
<comment type="catalytic activity">
    <reaction evidence="7 8">
        <text>UDP-N-acetyl-alpha-D-muramoyl-L-alanine + D-glutamate + ATP = UDP-N-acetyl-alpha-D-muramoyl-L-alanyl-D-glutamate + ADP + phosphate + H(+)</text>
        <dbReference type="Rhea" id="RHEA:16429"/>
        <dbReference type="ChEBI" id="CHEBI:15378"/>
        <dbReference type="ChEBI" id="CHEBI:29986"/>
        <dbReference type="ChEBI" id="CHEBI:30616"/>
        <dbReference type="ChEBI" id="CHEBI:43474"/>
        <dbReference type="ChEBI" id="CHEBI:83898"/>
        <dbReference type="ChEBI" id="CHEBI:83900"/>
        <dbReference type="ChEBI" id="CHEBI:456216"/>
        <dbReference type="EC" id="6.3.2.9"/>
    </reaction>
</comment>
<keyword evidence="7 8" id="KW-0961">Cell wall biogenesis/degradation</keyword>
<evidence type="ECO:0000256" key="8">
    <source>
        <dbReference type="RuleBase" id="RU003664"/>
    </source>
</evidence>
<dbReference type="Pfam" id="PF21799">
    <property type="entry name" value="MurD-like_N"/>
    <property type="match status" value="1"/>
</dbReference>
<dbReference type="GO" id="GO:0008360">
    <property type="term" value="P:regulation of cell shape"/>
    <property type="evidence" value="ECO:0007669"/>
    <property type="project" value="UniProtKB-KW"/>
</dbReference>
<dbReference type="Pfam" id="PF08245">
    <property type="entry name" value="Mur_ligase_M"/>
    <property type="match status" value="1"/>
</dbReference>
<evidence type="ECO:0000256" key="3">
    <source>
        <dbReference type="ARBA" id="ARBA00022490"/>
    </source>
</evidence>
<keyword evidence="7 8" id="KW-0573">Peptidoglycan synthesis</keyword>
<dbReference type="Gene3D" id="3.40.50.720">
    <property type="entry name" value="NAD(P)-binding Rossmann-like Domain"/>
    <property type="match status" value="1"/>
</dbReference>
<evidence type="ECO:0000256" key="9">
    <source>
        <dbReference type="SAM" id="MobiDB-lite"/>
    </source>
</evidence>
<dbReference type="GO" id="GO:0008764">
    <property type="term" value="F:UDP-N-acetylmuramoylalanine-D-glutamate ligase activity"/>
    <property type="evidence" value="ECO:0007669"/>
    <property type="project" value="UniProtKB-UniRule"/>
</dbReference>
<dbReference type="GO" id="GO:0071555">
    <property type="term" value="P:cell wall organization"/>
    <property type="evidence" value="ECO:0007669"/>
    <property type="project" value="UniProtKB-KW"/>
</dbReference>
<dbReference type="PANTHER" id="PTHR43692:SF1">
    <property type="entry name" value="UDP-N-ACETYLMURAMOYLALANINE--D-GLUTAMATE LIGASE"/>
    <property type="match status" value="1"/>
</dbReference>
<dbReference type="InterPro" id="IPR036565">
    <property type="entry name" value="Mur-like_cat_sf"/>
</dbReference>
<keyword evidence="7 8" id="KW-0131">Cell cycle</keyword>
<evidence type="ECO:0000259" key="10">
    <source>
        <dbReference type="Pfam" id="PF02875"/>
    </source>
</evidence>
<feature type="domain" description="Mur ligase C-terminal" evidence="10">
    <location>
        <begin position="357"/>
        <end position="476"/>
    </location>
</feature>
<dbReference type="KEGG" id="cpre:Csp1_16500"/>
<dbReference type="STRING" id="1737425.GCA_900049755_02577"/>
<evidence type="ECO:0000256" key="7">
    <source>
        <dbReference type="HAMAP-Rule" id="MF_00639"/>
    </source>
</evidence>
<comment type="subcellular location">
    <subcellularLocation>
        <location evidence="1 7 8">Cytoplasm</location>
    </subcellularLocation>
</comment>
<keyword evidence="7 8" id="KW-0132">Cell division</keyword>
<evidence type="ECO:0000259" key="11">
    <source>
        <dbReference type="Pfam" id="PF08245"/>
    </source>
</evidence>
<feature type="region of interest" description="Disordered" evidence="9">
    <location>
        <begin position="501"/>
        <end position="549"/>
    </location>
</feature>
<comment type="similarity">
    <text evidence="7">Belongs to the MurCDEF family.</text>
</comment>
<name>A0A2Z3YV24_9CORY</name>
<evidence type="ECO:0000313" key="13">
    <source>
        <dbReference type="Proteomes" id="UP000247696"/>
    </source>
</evidence>
<evidence type="ECO:0000256" key="4">
    <source>
        <dbReference type="ARBA" id="ARBA00022598"/>
    </source>
</evidence>
<dbReference type="SUPFAM" id="SSF53244">
    <property type="entry name" value="MurD-like peptide ligases, peptide-binding domain"/>
    <property type="match status" value="1"/>
</dbReference>
<keyword evidence="13" id="KW-1185">Reference proteome</keyword>
<feature type="region of interest" description="Disordered" evidence="9">
    <location>
        <begin position="1"/>
        <end position="24"/>
    </location>
</feature>
<reference evidence="13" key="1">
    <citation type="submission" date="2017-11" db="EMBL/GenBank/DDBJ databases">
        <title>Otitis media/interna in a cat caused by the recently described species Corynebacterium provencense.</title>
        <authorList>
            <person name="Kittl S."/>
            <person name="Brodard I."/>
            <person name="Rychener L."/>
            <person name="Jores J."/>
            <person name="Roosje P."/>
            <person name="Gobeli Brawand S."/>
        </authorList>
    </citation>
    <scope>NUCLEOTIDE SEQUENCE [LARGE SCALE GENOMIC DNA]</scope>
    <source>
        <strain evidence="13">17KM38</strain>
    </source>
</reference>
<keyword evidence="7 8" id="KW-0133">Cell shape</keyword>
<comment type="pathway">
    <text evidence="2 7 8">Cell wall biogenesis; peptidoglycan biosynthesis.</text>
</comment>
<feature type="compositionally biased region" description="Low complexity" evidence="9">
    <location>
        <begin position="504"/>
        <end position="519"/>
    </location>
</feature>
<keyword evidence="5 7" id="KW-0547">Nucleotide-binding</keyword>
<dbReference type="Pfam" id="PF02875">
    <property type="entry name" value="Mur_ligase_C"/>
    <property type="match status" value="1"/>
</dbReference>
<organism evidence="12 13">
    <name type="scientific">Corynebacterium provencense</name>
    <dbReference type="NCBI Taxonomy" id="1737425"/>
    <lineage>
        <taxon>Bacteria</taxon>
        <taxon>Bacillati</taxon>
        <taxon>Actinomycetota</taxon>
        <taxon>Actinomycetes</taxon>
        <taxon>Mycobacteriales</taxon>
        <taxon>Corynebacteriaceae</taxon>
        <taxon>Corynebacterium</taxon>
    </lineage>
</organism>
<dbReference type="HAMAP" id="MF_00639">
    <property type="entry name" value="MurD"/>
    <property type="match status" value="1"/>
</dbReference>
<dbReference type="SUPFAM" id="SSF53623">
    <property type="entry name" value="MurD-like peptide ligases, catalytic domain"/>
    <property type="match status" value="1"/>
</dbReference>
<dbReference type="AlphaFoldDB" id="A0A2Z3YV24"/>
<dbReference type="UniPathway" id="UPA00219"/>